<dbReference type="GO" id="GO:0016810">
    <property type="term" value="F:hydrolase activity, acting on carbon-nitrogen (but not peptide) bonds"/>
    <property type="evidence" value="ECO:0007669"/>
    <property type="project" value="InterPro"/>
</dbReference>
<dbReference type="Pfam" id="PF01979">
    <property type="entry name" value="Amidohydro_1"/>
    <property type="match status" value="1"/>
</dbReference>
<comment type="caution">
    <text evidence="3">The sequence shown here is derived from an EMBL/GenBank/DDBJ whole genome shotgun (WGS) entry which is preliminary data.</text>
</comment>
<feature type="chain" id="PRO_5030681106" evidence="1">
    <location>
        <begin position="27"/>
        <end position="437"/>
    </location>
</feature>
<gene>
    <name evidence="3" type="ORF">HD842_002559</name>
</gene>
<dbReference type="InterPro" id="IPR006680">
    <property type="entry name" value="Amidohydro-rel"/>
</dbReference>
<dbReference type="PANTHER" id="PTHR43135">
    <property type="entry name" value="ALPHA-D-RIBOSE 1-METHYLPHOSPHONATE 5-TRIPHOSPHATE DIPHOSPHATASE"/>
    <property type="match status" value="1"/>
</dbReference>
<feature type="signal peptide" evidence="1">
    <location>
        <begin position="1"/>
        <end position="26"/>
    </location>
</feature>
<dbReference type="InterPro" id="IPR011059">
    <property type="entry name" value="Metal-dep_hydrolase_composite"/>
</dbReference>
<name>A0A7W9X0V6_9BURK</name>
<evidence type="ECO:0000313" key="4">
    <source>
        <dbReference type="Proteomes" id="UP000540787"/>
    </source>
</evidence>
<dbReference type="Gene3D" id="2.30.40.10">
    <property type="entry name" value="Urease, subunit C, domain 1"/>
    <property type="match status" value="1"/>
</dbReference>
<keyword evidence="3" id="KW-0378">Hydrolase</keyword>
<evidence type="ECO:0000256" key="1">
    <source>
        <dbReference type="SAM" id="SignalP"/>
    </source>
</evidence>
<dbReference type="Gene3D" id="3.20.20.140">
    <property type="entry name" value="Metal-dependent hydrolases"/>
    <property type="match status" value="1"/>
</dbReference>
<dbReference type="SUPFAM" id="SSF51556">
    <property type="entry name" value="Metallo-dependent hydrolases"/>
    <property type="match status" value="1"/>
</dbReference>
<accession>A0A7W9X0V6</accession>
<evidence type="ECO:0000313" key="3">
    <source>
        <dbReference type="EMBL" id="MBB6134417.1"/>
    </source>
</evidence>
<dbReference type="InterPro" id="IPR051781">
    <property type="entry name" value="Metallo-dep_Hydrolase"/>
</dbReference>
<dbReference type="CDD" id="cd01299">
    <property type="entry name" value="Met_dep_hydrolase_A"/>
    <property type="match status" value="1"/>
</dbReference>
<proteinExistence type="predicted"/>
<dbReference type="InterPro" id="IPR057744">
    <property type="entry name" value="OTAase-like"/>
</dbReference>
<keyword evidence="4" id="KW-1185">Reference proteome</keyword>
<dbReference type="RefSeq" id="WP_308638403.1">
    <property type="nucleotide sequence ID" value="NZ_JACHBX010000002.1"/>
</dbReference>
<dbReference type="SUPFAM" id="SSF51338">
    <property type="entry name" value="Composite domain of metallo-dependent hydrolases"/>
    <property type="match status" value="1"/>
</dbReference>
<feature type="domain" description="Amidohydrolase-related" evidence="2">
    <location>
        <begin position="88"/>
        <end position="421"/>
    </location>
</feature>
<evidence type="ECO:0000259" key="2">
    <source>
        <dbReference type="Pfam" id="PF01979"/>
    </source>
</evidence>
<reference evidence="3 4" key="1">
    <citation type="submission" date="2020-08" db="EMBL/GenBank/DDBJ databases">
        <title>The Agave Microbiome: Exploring the role of microbial communities in plant adaptations to desert environments.</title>
        <authorList>
            <person name="Partida-Martinez L.P."/>
        </authorList>
    </citation>
    <scope>NUCLEOTIDE SEQUENCE [LARGE SCALE GENOMIC DNA]</scope>
    <source>
        <strain evidence="3 4">AT3.2</strain>
    </source>
</reference>
<organism evidence="3 4">
    <name type="scientific">Massilia aurea</name>
    <dbReference type="NCBI Taxonomy" id="373040"/>
    <lineage>
        <taxon>Bacteria</taxon>
        <taxon>Pseudomonadati</taxon>
        <taxon>Pseudomonadota</taxon>
        <taxon>Betaproteobacteria</taxon>
        <taxon>Burkholderiales</taxon>
        <taxon>Oxalobacteraceae</taxon>
        <taxon>Telluria group</taxon>
        <taxon>Massilia</taxon>
    </lineage>
</organism>
<protein>
    <submittedName>
        <fullName evidence="3">Imidazolonepropionase-like amidohydrolase</fullName>
    </submittedName>
</protein>
<dbReference type="AlphaFoldDB" id="A0A7W9X0V6"/>
<dbReference type="Proteomes" id="UP000540787">
    <property type="component" value="Unassembled WGS sequence"/>
</dbReference>
<dbReference type="PANTHER" id="PTHR43135:SF3">
    <property type="entry name" value="ALPHA-D-RIBOSE 1-METHYLPHOSPHONATE 5-TRIPHOSPHATE DIPHOSPHATASE"/>
    <property type="match status" value="1"/>
</dbReference>
<dbReference type="InterPro" id="IPR032466">
    <property type="entry name" value="Metal_Hydrolase"/>
</dbReference>
<keyword evidence="1" id="KW-0732">Signal</keyword>
<sequence>MNRKNRLALKLMALCMATVGWSGVHAADVIISAERLLDVKTGRMIDKPEILVREGKVVSIGRVGGAAAAGGAVAAGEAPTRIDLPGMTLLPGLIDMHVHIDADPTYGGYSNLEYNDRFWSALAVVHAGKTLDAGFTTVRNLGSADWNDVGLGQAIDAGKVRGPRIIPAAWSFGPTGSHCDSTYFPPSMDQKGPYNADGPDEVRKSVRSLRKYGAQVIKVCATGGVFSRNTEPGQQQMNLAELRAAVEEAHQWGLQVAAHAHGAAGIKDAIRAGVNTIEHASLIDDEGIALAKKHGAWLSMDIYNGSYTALEGKKNGVLEDNLRKDREVTELQRQNFKRAHAAGVKMVFGTDAGVHPHGGNGKQFAIMVQYGMTPLQAIQSATINAAEALARKDVGIIEPGRYADLVAVEGDPTVNVRLLEAPAVVIQNGLIVKRLTP</sequence>
<dbReference type="EMBL" id="JACHBX010000002">
    <property type="protein sequence ID" value="MBB6134417.1"/>
    <property type="molecule type" value="Genomic_DNA"/>
</dbReference>